<evidence type="ECO:0000256" key="6">
    <source>
        <dbReference type="ARBA" id="ARBA00022759"/>
    </source>
</evidence>
<evidence type="ECO:0000256" key="2">
    <source>
        <dbReference type="ARBA" id="ARBA00022679"/>
    </source>
</evidence>
<keyword evidence="12" id="KW-1185">Reference proteome</keyword>
<keyword evidence="9" id="KW-0175">Coiled coil</keyword>
<evidence type="ECO:0000256" key="4">
    <source>
        <dbReference type="ARBA" id="ARBA00022722"/>
    </source>
</evidence>
<dbReference type="GO" id="GO:0004190">
    <property type="term" value="F:aspartic-type endopeptidase activity"/>
    <property type="evidence" value="ECO:0007669"/>
    <property type="project" value="UniProtKB-KW"/>
</dbReference>
<keyword evidence="7" id="KW-0378">Hydrolase</keyword>
<keyword evidence="3" id="KW-0548">Nucleotidyltransferase</keyword>
<reference evidence="12" key="1">
    <citation type="submission" date="2024-07" db="EMBL/GenBank/DDBJ databases">
        <title>Two chromosome-level genome assemblies of Korean endemic species Abeliophyllum distichum and Forsythia ovata (Oleaceae).</title>
        <authorList>
            <person name="Jang H."/>
        </authorList>
    </citation>
    <scope>NUCLEOTIDE SEQUENCE [LARGE SCALE GENOMIC DNA]</scope>
</reference>
<keyword evidence="4" id="KW-0540">Nuclease</keyword>
<evidence type="ECO:0000313" key="11">
    <source>
        <dbReference type="EMBL" id="KAL2513059.1"/>
    </source>
</evidence>
<evidence type="ECO:0000256" key="1">
    <source>
        <dbReference type="ARBA" id="ARBA00022670"/>
    </source>
</evidence>
<proteinExistence type="predicted"/>
<dbReference type="Gene3D" id="3.30.70.270">
    <property type="match status" value="1"/>
</dbReference>
<dbReference type="InterPro" id="IPR041373">
    <property type="entry name" value="RT_RNaseH"/>
</dbReference>
<dbReference type="SUPFAM" id="SSF56672">
    <property type="entry name" value="DNA/RNA polymerases"/>
    <property type="match status" value="1"/>
</dbReference>
<dbReference type="GO" id="GO:0004519">
    <property type="term" value="F:endonuclease activity"/>
    <property type="evidence" value="ECO:0007669"/>
    <property type="project" value="UniProtKB-KW"/>
</dbReference>
<evidence type="ECO:0000256" key="3">
    <source>
        <dbReference type="ARBA" id="ARBA00022695"/>
    </source>
</evidence>
<evidence type="ECO:0000256" key="8">
    <source>
        <dbReference type="ARBA" id="ARBA00022918"/>
    </source>
</evidence>
<dbReference type="InterPro" id="IPR051320">
    <property type="entry name" value="Viral_Replic_Matur_Polypro"/>
</dbReference>
<dbReference type="Proteomes" id="UP001604336">
    <property type="component" value="Unassembled WGS sequence"/>
</dbReference>
<accession>A0ABD1TJZ6</accession>
<keyword evidence="2" id="KW-0808">Transferase</keyword>
<protein>
    <submittedName>
        <fullName evidence="11">Orf y</fullName>
    </submittedName>
</protein>
<dbReference type="InterPro" id="IPR043128">
    <property type="entry name" value="Rev_trsase/Diguanyl_cyclase"/>
</dbReference>
<dbReference type="InterPro" id="IPR043502">
    <property type="entry name" value="DNA/RNA_pol_sf"/>
</dbReference>
<evidence type="ECO:0000256" key="5">
    <source>
        <dbReference type="ARBA" id="ARBA00022750"/>
    </source>
</evidence>
<keyword evidence="1" id="KW-0645">Protease</keyword>
<evidence type="ECO:0000313" key="12">
    <source>
        <dbReference type="Proteomes" id="UP001604336"/>
    </source>
</evidence>
<keyword evidence="8" id="KW-0695">RNA-directed DNA polymerase</keyword>
<keyword evidence="5" id="KW-0064">Aspartyl protease</keyword>
<feature type="coiled-coil region" evidence="9">
    <location>
        <begin position="245"/>
        <end position="286"/>
    </location>
</feature>
<dbReference type="EMBL" id="JBFOLK010000005">
    <property type="protein sequence ID" value="KAL2513059.1"/>
    <property type="molecule type" value="Genomic_DNA"/>
</dbReference>
<dbReference type="PANTHER" id="PTHR33064">
    <property type="entry name" value="POL PROTEIN"/>
    <property type="match status" value="1"/>
</dbReference>
<name>A0ABD1TJZ6_9LAMI</name>
<gene>
    <name evidence="11" type="ORF">Adt_18659</name>
</gene>
<evidence type="ECO:0000256" key="9">
    <source>
        <dbReference type="SAM" id="Coils"/>
    </source>
</evidence>
<evidence type="ECO:0000259" key="10">
    <source>
        <dbReference type="Pfam" id="PF17917"/>
    </source>
</evidence>
<comment type="caution">
    <text evidence="11">The sequence shown here is derived from an EMBL/GenBank/DDBJ whole genome shotgun (WGS) entry which is preliminary data.</text>
</comment>
<evidence type="ECO:0000256" key="7">
    <source>
        <dbReference type="ARBA" id="ARBA00022801"/>
    </source>
</evidence>
<organism evidence="11 12">
    <name type="scientific">Abeliophyllum distichum</name>
    <dbReference type="NCBI Taxonomy" id="126358"/>
    <lineage>
        <taxon>Eukaryota</taxon>
        <taxon>Viridiplantae</taxon>
        <taxon>Streptophyta</taxon>
        <taxon>Embryophyta</taxon>
        <taxon>Tracheophyta</taxon>
        <taxon>Spermatophyta</taxon>
        <taxon>Magnoliopsida</taxon>
        <taxon>eudicotyledons</taxon>
        <taxon>Gunneridae</taxon>
        <taxon>Pentapetalae</taxon>
        <taxon>asterids</taxon>
        <taxon>lamiids</taxon>
        <taxon>Lamiales</taxon>
        <taxon>Oleaceae</taxon>
        <taxon>Forsythieae</taxon>
        <taxon>Abeliophyllum</taxon>
    </lineage>
</organism>
<dbReference type="GO" id="GO:0006508">
    <property type="term" value="P:proteolysis"/>
    <property type="evidence" value="ECO:0007669"/>
    <property type="project" value="UniProtKB-KW"/>
</dbReference>
<feature type="domain" description="Reverse transcriptase RNase H-like" evidence="10">
    <location>
        <begin position="156"/>
        <end position="247"/>
    </location>
</feature>
<dbReference type="GO" id="GO:0003964">
    <property type="term" value="F:RNA-directed DNA polymerase activity"/>
    <property type="evidence" value="ECO:0007669"/>
    <property type="project" value="UniProtKB-KW"/>
</dbReference>
<dbReference type="PANTHER" id="PTHR33064:SF37">
    <property type="entry name" value="RIBONUCLEASE H"/>
    <property type="match status" value="1"/>
</dbReference>
<keyword evidence="6" id="KW-0255">Endonuclease</keyword>
<dbReference type="Pfam" id="PF17917">
    <property type="entry name" value="RT_RNaseH"/>
    <property type="match status" value="1"/>
</dbReference>
<dbReference type="AlphaFoldDB" id="A0ABD1TJZ6"/>
<sequence length="291" mass="33991">MVYSASDREEFSIQIKEHLDLKVIEPSKSPFSSLAFMVLKTARKEGIVLSKKKAELFKEKIGYLGLEIAYGHKQLNPHILTHIQEFPNEIQDQKQLMRFLGCLTYAESFIKDLAKMRSPLQKKLKKDHKWNWTKDDTLYVQKIKDLPSLYHPKTGEKMIIEIDASQEYWGGVLKALYINDSIQKLCSYSLGTFTEAEKNYHINEKEILAMKKAITKFRLYVISDKFVVRIDYSTFKSFMKHQVKMADINNHIADIKEEIEIKRLEISASQQKIAILEKRLARLEATNNKRI</sequence>